<dbReference type="InterPro" id="IPR002219">
    <property type="entry name" value="PKC_DAG/PE"/>
</dbReference>
<evidence type="ECO:0000259" key="11">
    <source>
        <dbReference type="PROSITE" id="PS50146"/>
    </source>
</evidence>
<dbReference type="Pfam" id="PF00781">
    <property type="entry name" value="DAGK_cat"/>
    <property type="match status" value="1"/>
</dbReference>
<dbReference type="InterPro" id="IPR001206">
    <property type="entry name" value="Diacylglycerol_kinase_cat_dom"/>
</dbReference>
<dbReference type="PANTHER" id="PTHR11255:SF118">
    <property type="entry name" value="DIACYLGLYCEROL KINASE EPSILON"/>
    <property type="match status" value="1"/>
</dbReference>
<dbReference type="GO" id="GO:0016020">
    <property type="term" value="C:membrane"/>
    <property type="evidence" value="ECO:0007669"/>
    <property type="project" value="TreeGrafter"/>
</dbReference>
<proteinExistence type="inferred from homology"/>
<dbReference type="SUPFAM" id="SSF111331">
    <property type="entry name" value="NAD kinase/diacylglycerol kinase-like"/>
    <property type="match status" value="1"/>
</dbReference>
<dbReference type="GO" id="GO:0005524">
    <property type="term" value="F:ATP binding"/>
    <property type="evidence" value="ECO:0007669"/>
    <property type="project" value="UniProtKB-KW"/>
</dbReference>
<organism evidence="12 13">
    <name type="scientific">Danaus chrysippus</name>
    <name type="common">African queen</name>
    <dbReference type="NCBI Taxonomy" id="151541"/>
    <lineage>
        <taxon>Eukaryota</taxon>
        <taxon>Metazoa</taxon>
        <taxon>Ecdysozoa</taxon>
        <taxon>Arthropoda</taxon>
        <taxon>Hexapoda</taxon>
        <taxon>Insecta</taxon>
        <taxon>Pterygota</taxon>
        <taxon>Neoptera</taxon>
        <taxon>Endopterygota</taxon>
        <taxon>Lepidoptera</taxon>
        <taxon>Glossata</taxon>
        <taxon>Ditrysia</taxon>
        <taxon>Papilionoidea</taxon>
        <taxon>Nymphalidae</taxon>
        <taxon>Danainae</taxon>
        <taxon>Danaini</taxon>
        <taxon>Danaina</taxon>
        <taxon>Danaus</taxon>
        <taxon>Anosia</taxon>
    </lineage>
</organism>
<gene>
    <name evidence="12" type="ORF">DCHRY22_LOCUS15201</name>
</gene>
<dbReference type="Pfam" id="PF00609">
    <property type="entry name" value="DAGK_acc"/>
    <property type="match status" value="1"/>
</dbReference>
<protein>
    <recommendedName>
        <fullName evidence="8">Diacylglycerol kinase</fullName>
        <shortName evidence="8">DAG kinase</shortName>
        <ecNumber evidence="8">2.7.1.107</ecNumber>
    </recommendedName>
</protein>
<evidence type="ECO:0000313" key="13">
    <source>
        <dbReference type="Proteomes" id="UP000789524"/>
    </source>
</evidence>
<dbReference type="OrthoDB" id="242257at2759"/>
<sequence>MLILLTKIEIMETMAIINHLNFNYYFVIGGFFISYLVYRMFNSFLGDNNFIQIKYKLRGHTWRSIDCNKSIPYNIYCTVCGKLMLSLVGLFCECCGISACKKCHRIIDKKQRCKQISWPAEKPFYHLWVNVGSVTRENPDHIEEGDNLKKFFCSWCQRVRLSQENELSNTERCDFQKYKDIIIPPMNVNMDRGKIIKIEPVPDDDWEPFIIFANRKSGSNRSDEVLSLFRGLLNPLQIIDIGSMPPEKAVKWLPERCRIIVAGGDGTVAWVLNTLHTVPHIKASVGILPTGTGNDLSRALGWGGGCSDLDASSIITSMKQAEVQILDRWKVSIGPLSRGLRSRGRVLFAHNYVSVGVDAQVALDFHRARAHILKRCASRYINYLAYALLGVGRALDDGGCGGLERRLRVRIAREHGEGQEARSHGNLNTLDLPPLQALVLLNIPSWGAGVDLWSMGSEEDVGEQFMNDKKLEVVGISSSFHIARLQCGLAEPYRFAQTSYVEMSLEGCVAMQVDGEPWMQGPATIRLEPAGQSRMLRNNV</sequence>
<evidence type="ECO:0000256" key="6">
    <source>
        <dbReference type="ARBA" id="ARBA00022777"/>
    </source>
</evidence>
<dbReference type="GO" id="GO:0004143">
    <property type="term" value="F:ATP-dependent diacylglycerol kinase activity"/>
    <property type="evidence" value="ECO:0007669"/>
    <property type="project" value="UniProtKB-EC"/>
</dbReference>
<keyword evidence="9" id="KW-1133">Transmembrane helix</keyword>
<accession>A0A8J2R790</accession>
<reference evidence="12" key="1">
    <citation type="submission" date="2021-09" db="EMBL/GenBank/DDBJ databases">
        <authorList>
            <person name="Martin H S."/>
        </authorList>
    </citation>
    <scope>NUCLEOTIDE SEQUENCE</scope>
</reference>
<keyword evidence="9" id="KW-0812">Transmembrane</keyword>
<evidence type="ECO:0000256" key="5">
    <source>
        <dbReference type="ARBA" id="ARBA00022741"/>
    </source>
</evidence>
<keyword evidence="7 8" id="KW-0067">ATP-binding</keyword>
<comment type="catalytic activity">
    <reaction evidence="1 8">
        <text>a 1,2-diacyl-sn-glycerol + ATP = a 1,2-diacyl-sn-glycero-3-phosphate + ADP + H(+)</text>
        <dbReference type="Rhea" id="RHEA:10272"/>
        <dbReference type="ChEBI" id="CHEBI:15378"/>
        <dbReference type="ChEBI" id="CHEBI:17815"/>
        <dbReference type="ChEBI" id="CHEBI:30616"/>
        <dbReference type="ChEBI" id="CHEBI:58608"/>
        <dbReference type="ChEBI" id="CHEBI:456216"/>
        <dbReference type="EC" id="2.7.1.107"/>
    </reaction>
</comment>
<name>A0A8J2R790_9NEOP</name>
<keyword evidence="4" id="KW-0677">Repeat</keyword>
<dbReference type="GO" id="GO:0007200">
    <property type="term" value="P:phospholipase C-activating G protein-coupled receptor signaling pathway"/>
    <property type="evidence" value="ECO:0007669"/>
    <property type="project" value="InterPro"/>
</dbReference>
<evidence type="ECO:0000256" key="9">
    <source>
        <dbReference type="SAM" id="Phobius"/>
    </source>
</evidence>
<dbReference type="PROSITE" id="PS50081">
    <property type="entry name" value="ZF_DAG_PE_2"/>
    <property type="match status" value="1"/>
</dbReference>
<evidence type="ECO:0000256" key="2">
    <source>
        <dbReference type="ARBA" id="ARBA00009280"/>
    </source>
</evidence>
<dbReference type="PROSITE" id="PS50146">
    <property type="entry name" value="DAGK"/>
    <property type="match status" value="1"/>
</dbReference>
<keyword evidence="3 8" id="KW-0808">Transferase</keyword>
<dbReference type="SMART" id="SM00046">
    <property type="entry name" value="DAGKc"/>
    <property type="match status" value="1"/>
</dbReference>
<dbReference type="Gene3D" id="2.60.200.40">
    <property type="match status" value="1"/>
</dbReference>
<comment type="similarity">
    <text evidence="2 8">Belongs to the eukaryotic diacylglycerol kinase family.</text>
</comment>
<evidence type="ECO:0000313" key="12">
    <source>
        <dbReference type="EMBL" id="CAG9584646.1"/>
    </source>
</evidence>
<evidence type="ECO:0000259" key="10">
    <source>
        <dbReference type="PROSITE" id="PS50081"/>
    </source>
</evidence>
<keyword evidence="5 8" id="KW-0547">Nucleotide-binding</keyword>
<keyword evidence="13" id="KW-1185">Reference proteome</keyword>
<dbReference type="InterPro" id="IPR037607">
    <property type="entry name" value="DGK"/>
</dbReference>
<feature type="transmembrane region" description="Helical" evidence="9">
    <location>
        <begin position="21"/>
        <end position="41"/>
    </location>
</feature>
<keyword evidence="6 8" id="KW-0418">Kinase</keyword>
<evidence type="ECO:0000256" key="3">
    <source>
        <dbReference type="ARBA" id="ARBA00022679"/>
    </source>
</evidence>
<dbReference type="PANTHER" id="PTHR11255">
    <property type="entry name" value="DIACYLGLYCEROL KINASE"/>
    <property type="match status" value="1"/>
</dbReference>
<dbReference type="Gene3D" id="3.40.50.10330">
    <property type="entry name" value="Probable inorganic polyphosphate/atp-NAD kinase, domain 1"/>
    <property type="match status" value="1"/>
</dbReference>
<evidence type="ECO:0000256" key="8">
    <source>
        <dbReference type="RuleBase" id="RU361128"/>
    </source>
</evidence>
<feature type="domain" description="Phorbol-ester/DAG-type" evidence="10">
    <location>
        <begin position="59"/>
        <end position="113"/>
    </location>
</feature>
<dbReference type="SMART" id="SM00045">
    <property type="entry name" value="DAGKa"/>
    <property type="match status" value="1"/>
</dbReference>
<evidence type="ECO:0000256" key="4">
    <source>
        <dbReference type="ARBA" id="ARBA00022737"/>
    </source>
</evidence>
<dbReference type="InterPro" id="IPR000756">
    <property type="entry name" value="Diacylglycerol_kin_accessory"/>
</dbReference>
<dbReference type="EMBL" id="CAKASE010000082">
    <property type="protein sequence ID" value="CAG9584646.1"/>
    <property type="molecule type" value="Genomic_DNA"/>
</dbReference>
<dbReference type="InterPro" id="IPR016064">
    <property type="entry name" value="NAD/diacylglycerol_kinase_sf"/>
</dbReference>
<evidence type="ECO:0000256" key="7">
    <source>
        <dbReference type="ARBA" id="ARBA00022840"/>
    </source>
</evidence>
<comment type="caution">
    <text evidence="12">The sequence shown here is derived from an EMBL/GenBank/DDBJ whole genome shotgun (WGS) entry which is preliminary data.</text>
</comment>
<evidence type="ECO:0000256" key="1">
    <source>
        <dbReference type="ARBA" id="ARBA00001383"/>
    </source>
</evidence>
<dbReference type="AlphaFoldDB" id="A0A8J2R790"/>
<dbReference type="CDD" id="cd20801">
    <property type="entry name" value="C1_DGKepsilon_typeIII_rpt1"/>
    <property type="match status" value="1"/>
</dbReference>
<dbReference type="EC" id="2.7.1.107" evidence="8"/>
<dbReference type="Proteomes" id="UP000789524">
    <property type="component" value="Unassembled WGS sequence"/>
</dbReference>
<dbReference type="InterPro" id="IPR017438">
    <property type="entry name" value="ATP-NAD_kinase_N"/>
</dbReference>
<keyword evidence="9" id="KW-0472">Membrane</keyword>
<feature type="domain" description="DAGKc" evidence="11">
    <location>
        <begin position="204"/>
        <end position="335"/>
    </location>
</feature>